<dbReference type="Proteomes" id="UP000656813">
    <property type="component" value="Unassembled WGS sequence"/>
</dbReference>
<feature type="domain" description="SOGP N-terminal" evidence="6">
    <location>
        <begin position="18"/>
        <end position="242"/>
    </location>
</feature>
<dbReference type="EMBL" id="BMFV01000006">
    <property type="protein sequence ID" value="GGH78482.1"/>
    <property type="molecule type" value="Genomic_DNA"/>
</dbReference>
<evidence type="ECO:0008006" key="9">
    <source>
        <dbReference type="Google" id="ProtNLM"/>
    </source>
</evidence>
<dbReference type="InterPro" id="IPR048771">
    <property type="entry name" value="SOGP_2nd"/>
</dbReference>
<dbReference type="GO" id="GO:0016757">
    <property type="term" value="F:glycosyltransferase activity"/>
    <property type="evidence" value="ECO:0007669"/>
    <property type="project" value="UniProtKB-KW"/>
</dbReference>
<dbReference type="PANTHER" id="PTHR37469">
    <property type="entry name" value="CELLOBIONIC ACID PHOSPHORYLASE-RELATED"/>
    <property type="match status" value="1"/>
</dbReference>
<comment type="caution">
    <text evidence="7">The sequence shown here is derived from an EMBL/GenBank/DDBJ whole genome shotgun (WGS) entry which is preliminary data.</text>
</comment>
<dbReference type="InterPro" id="IPR052047">
    <property type="entry name" value="GH94_Enzymes"/>
</dbReference>
<dbReference type="Pfam" id="PF21958">
    <property type="entry name" value="SOGP_N"/>
    <property type="match status" value="1"/>
</dbReference>
<dbReference type="PANTHER" id="PTHR37469:SF2">
    <property type="entry name" value="CELLOBIONIC ACID PHOSPHORYLASE"/>
    <property type="match status" value="1"/>
</dbReference>
<keyword evidence="8" id="KW-1185">Reference proteome</keyword>
<evidence type="ECO:0000259" key="3">
    <source>
        <dbReference type="Pfam" id="PF17167"/>
    </source>
</evidence>
<dbReference type="InterPro" id="IPR012341">
    <property type="entry name" value="6hp_glycosidase-like_sf"/>
</dbReference>
<dbReference type="AlphaFoldDB" id="A0A8J2ZU19"/>
<dbReference type="InterPro" id="IPR008928">
    <property type="entry name" value="6-hairpin_glycosidase_sf"/>
</dbReference>
<dbReference type="InterPro" id="IPR053831">
    <property type="entry name" value="SOGP_N"/>
</dbReference>
<dbReference type="GO" id="GO:0005975">
    <property type="term" value="P:carbohydrate metabolic process"/>
    <property type="evidence" value="ECO:0007669"/>
    <property type="project" value="InterPro"/>
</dbReference>
<reference evidence="7" key="2">
    <citation type="submission" date="2020-09" db="EMBL/GenBank/DDBJ databases">
        <authorList>
            <person name="Sun Q."/>
            <person name="Zhou Y."/>
        </authorList>
    </citation>
    <scope>NUCLEOTIDE SEQUENCE</scope>
    <source>
        <strain evidence="7">CGMCC 1.12777</strain>
    </source>
</reference>
<keyword evidence="1" id="KW-0328">Glycosyltransferase</keyword>
<organism evidence="7 8">
    <name type="scientific">Pullulanibacillus pueri</name>
    <dbReference type="NCBI Taxonomy" id="1437324"/>
    <lineage>
        <taxon>Bacteria</taxon>
        <taxon>Bacillati</taxon>
        <taxon>Bacillota</taxon>
        <taxon>Bacilli</taxon>
        <taxon>Bacillales</taxon>
        <taxon>Sporolactobacillaceae</taxon>
        <taxon>Pullulanibacillus</taxon>
    </lineage>
</organism>
<dbReference type="InterPro" id="IPR048773">
    <property type="entry name" value="SOGP_C"/>
</dbReference>
<evidence type="ECO:0000313" key="7">
    <source>
        <dbReference type="EMBL" id="GGH78482.1"/>
    </source>
</evidence>
<feature type="domain" description="Glycoside phosphorylase super sandwich" evidence="4">
    <location>
        <begin position="306"/>
        <end position="554"/>
    </location>
</feature>
<evidence type="ECO:0000259" key="4">
    <source>
        <dbReference type="Pfam" id="PF21250"/>
    </source>
</evidence>
<dbReference type="Pfam" id="PF21250">
    <property type="entry name" value="SOGP_2nd"/>
    <property type="match status" value="1"/>
</dbReference>
<evidence type="ECO:0000259" key="5">
    <source>
        <dbReference type="Pfam" id="PF21270"/>
    </source>
</evidence>
<dbReference type="InterPro" id="IPR033432">
    <property type="entry name" value="GH94_catalytic"/>
</dbReference>
<evidence type="ECO:0000259" key="6">
    <source>
        <dbReference type="Pfam" id="PF21958"/>
    </source>
</evidence>
<dbReference type="Pfam" id="PF21270">
    <property type="entry name" value="SOGP_4th"/>
    <property type="match status" value="1"/>
</dbReference>
<dbReference type="Gene3D" id="1.50.10.10">
    <property type="match status" value="1"/>
</dbReference>
<gene>
    <name evidence="7" type="ORF">GCM10007096_11980</name>
</gene>
<proteinExistence type="predicted"/>
<keyword evidence="2" id="KW-0808">Transferase</keyword>
<reference evidence="7" key="1">
    <citation type="journal article" date="2014" name="Int. J. Syst. Evol. Microbiol.">
        <title>Complete genome sequence of Corynebacterium casei LMG S-19264T (=DSM 44701T), isolated from a smear-ripened cheese.</title>
        <authorList>
            <consortium name="US DOE Joint Genome Institute (JGI-PGF)"/>
            <person name="Walter F."/>
            <person name="Albersmeier A."/>
            <person name="Kalinowski J."/>
            <person name="Ruckert C."/>
        </authorList>
    </citation>
    <scope>NUCLEOTIDE SEQUENCE</scope>
    <source>
        <strain evidence="7">CGMCC 1.12777</strain>
    </source>
</reference>
<name>A0A8J2ZU19_9BACL</name>
<evidence type="ECO:0000256" key="2">
    <source>
        <dbReference type="ARBA" id="ARBA00022679"/>
    </source>
</evidence>
<feature type="domain" description="Glycoside phosphorylase C-terminal" evidence="5">
    <location>
        <begin position="1022"/>
        <end position="1109"/>
    </location>
</feature>
<evidence type="ECO:0000313" key="8">
    <source>
        <dbReference type="Proteomes" id="UP000656813"/>
    </source>
</evidence>
<dbReference type="SUPFAM" id="SSF48208">
    <property type="entry name" value="Six-hairpin glycosidases"/>
    <property type="match status" value="1"/>
</dbReference>
<protein>
    <recommendedName>
        <fullName evidence="9">Cellobiose phosphorylase</fullName>
    </recommendedName>
</protein>
<feature type="domain" description="Glycosyl hydrolase 94 catalytic" evidence="3">
    <location>
        <begin position="691"/>
        <end position="970"/>
    </location>
</feature>
<accession>A0A8J2ZU19</accession>
<evidence type="ECO:0000256" key="1">
    <source>
        <dbReference type="ARBA" id="ARBA00022676"/>
    </source>
</evidence>
<dbReference type="Pfam" id="PF17167">
    <property type="entry name" value="Glyco_hydro_94"/>
    <property type="match status" value="1"/>
</dbReference>
<sequence length="1110" mass="127900">MTMKTNDHNIRSGTLNFSFLESGDVYQIKHDNIMINQLLGNPIDGALNNIYLRLYEGDAVKKAVPLLGVKSESYFSVSDDSACWIGEVEKITYKVELRISERAIWFWDITLNGSEAEVDLIYGQDLGLAEEGAVRSNEAYVSQYLDHQVLEDEREGYVICTRQNQPQHGHFPYLQQGSLQKIRSYSTDGFQFFGLYYKTTNQPKALSETMLESRNYQYEFAYSALQTERIYLKGTYQAVFYGLFKADHPSAVTALNFNQEIFDAWKSVRNRKCGQKGKTRKVNLSPKIGEPLVTESMTEQDLQTYFSERQLEEKDHDTLLSFFTKDYEHVVLKEKEQRVERPHGHILISGHNERCPEQTFASTSYMTGIFNSQVVIGNTNMNKMISNIRNPLNIMKTSGQRIYVEIDGTYRLLTMPSAFEIGVNYGRWYYKTTDDLLIITNFIAHNRAELELHFQSMSGKEYHCLVTNQIIMNTNEYETSVVQKVKGNTITFSASEQSDSASVYPDLRYQIELFDAEMDIKDETLLAQNVTPGSASLVVLNIQARSHWKLNIKGTLTAEMPLDHSLDFDEEKKNYRKYLAGIMRHFKLSLKHNHSEEIEKLNAVAWWYTHNMLVHYSSPHGLEQYGGAAWGTRDVCQGPAEYFLATQNYPVVRHIIKKVFSHQDEEQGCWPQWFMFDDYPLQQAESHGDVIVWPLKLIGDYLKATGDFSIVIEKVPYVNRASRDSDDSTIMDHIQKAISAIQREFLHDTYLSAYGDGDWDDTLQPANQKLKKYMASAWTIALTYQTLRTLSEVFMGWDQQIANHFNTILQGIEHDYQNYILKSDVIPGFIYMENQERVEPMLHPDDHTTNIKYRLLPMQRSIISELFTPTQAEYHYCLIKKYLSFPDGVRLMNCPSDYKGGVSTHFKRSEQAANFGREIGLQYVHAHIRFVEAMAKMGKAEDAWRGLAIINPIQIQTEVPNAEVRQSNTYFSSSDGKFDTRYDAQEHFEQLRQGEVAVKGGWRIYSSGPGIYMNQLISNVLGIRMDSEQLVIDPVLPHSLDGLEFQFKILNTPITFCYHLNHKNKDIVINGKQVSKAPVRNKYRQGGFVIEKDNLKELLRSKNNKVDIFI</sequence>